<accession>A0A7W5ZMM1</accession>
<evidence type="ECO:0000313" key="3">
    <source>
        <dbReference type="Proteomes" id="UP000541352"/>
    </source>
</evidence>
<proteinExistence type="predicted"/>
<gene>
    <name evidence="2" type="ORF">FHS57_003688</name>
</gene>
<name>A0A7W5ZMM1_9BACT</name>
<reference evidence="2 3" key="1">
    <citation type="submission" date="2020-08" db="EMBL/GenBank/DDBJ databases">
        <title>Genomic Encyclopedia of Type Strains, Phase IV (KMG-IV): sequencing the most valuable type-strain genomes for metagenomic binning, comparative biology and taxonomic classification.</title>
        <authorList>
            <person name="Goeker M."/>
        </authorList>
    </citation>
    <scope>NUCLEOTIDE SEQUENCE [LARGE SCALE GENOMIC DNA]</scope>
    <source>
        <strain evidence="2 3">DSM 17976</strain>
    </source>
</reference>
<evidence type="ECO:0000313" key="2">
    <source>
        <dbReference type="EMBL" id="MBB3839679.1"/>
    </source>
</evidence>
<dbReference type="AlphaFoldDB" id="A0A7W5ZMM1"/>
<evidence type="ECO:0000259" key="1">
    <source>
        <dbReference type="Pfam" id="PF12867"/>
    </source>
</evidence>
<comment type="caution">
    <text evidence="2">The sequence shown here is derived from an EMBL/GenBank/DDBJ whole genome shotgun (WGS) entry which is preliminary data.</text>
</comment>
<dbReference type="Pfam" id="PF12867">
    <property type="entry name" value="DinB_2"/>
    <property type="match status" value="1"/>
</dbReference>
<dbReference type="Proteomes" id="UP000541352">
    <property type="component" value="Unassembled WGS sequence"/>
</dbReference>
<protein>
    <recommendedName>
        <fullName evidence="1">DinB-like domain-containing protein</fullName>
    </recommendedName>
</protein>
<dbReference type="PANTHER" id="PTHR39473">
    <property type="match status" value="1"/>
</dbReference>
<dbReference type="InterPro" id="IPR034660">
    <property type="entry name" value="DinB/YfiT-like"/>
</dbReference>
<dbReference type="RefSeq" id="WP_183976150.1">
    <property type="nucleotide sequence ID" value="NZ_JACIBY010000007.1"/>
</dbReference>
<dbReference type="EMBL" id="JACIBY010000007">
    <property type="protein sequence ID" value="MBB3839679.1"/>
    <property type="molecule type" value="Genomic_DNA"/>
</dbReference>
<dbReference type="InterPro" id="IPR024775">
    <property type="entry name" value="DinB-like"/>
</dbReference>
<organism evidence="2 3">
    <name type="scientific">Runella defluvii</name>
    <dbReference type="NCBI Taxonomy" id="370973"/>
    <lineage>
        <taxon>Bacteria</taxon>
        <taxon>Pseudomonadati</taxon>
        <taxon>Bacteroidota</taxon>
        <taxon>Cytophagia</taxon>
        <taxon>Cytophagales</taxon>
        <taxon>Spirosomataceae</taxon>
        <taxon>Runella</taxon>
    </lineage>
</organism>
<dbReference type="PANTHER" id="PTHR39473:SF1">
    <property type="entry name" value="DINB-LIKE DOMAIN-CONTAINING PROTEIN"/>
    <property type="match status" value="1"/>
</dbReference>
<feature type="domain" description="DinB-like" evidence="1">
    <location>
        <begin position="11"/>
        <end position="135"/>
    </location>
</feature>
<keyword evidence="3" id="KW-1185">Reference proteome</keyword>
<sequence length="169" mass="19499">MTINASLSVLKQLHDLLAQLTTDEYTQKLPVLNESSIGQHVRHTIEFFQCLFEGFSTGIINYDARKRNLLIETNLGYTLQLIGEIAHSIHTTSDLYFPIQLKVNFDDDNFELIETNFLRELVYMVEHSIHHFALIRVGIQVNFKHIPIDSDFGVAYSTIRHKQELSVSH</sequence>
<dbReference type="SUPFAM" id="SSF109854">
    <property type="entry name" value="DinB/YfiT-like putative metalloenzymes"/>
    <property type="match status" value="1"/>
</dbReference>